<keyword evidence="6" id="KW-1185">Reference proteome</keyword>
<dbReference type="Proteomes" id="UP000223071">
    <property type="component" value="Unassembled WGS sequence"/>
</dbReference>
<name>A0A2A9HET0_TEPT2</name>
<reference evidence="5 6" key="1">
    <citation type="submission" date="2017-09" db="EMBL/GenBank/DDBJ databases">
        <title>Sequencing the genomes of two abundant thermophiles in Great Basin hot springs: Thermocrinis jamiesonii and novel Chloroflexi Thermoflexus hugenholtzii.</title>
        <authorList>
            <person name="Hedlund B."/>
        </authorList>
    </citation>
    <scope>NUCLEOTIDE SEQUENCE [LARGE SCALE GENOMIC DNA]</scope>
    <source>
        <strain evidence="5 6">G233</strain>
    </source>
</reference>
<dbReference type="GO" id="GO:0003677">
    <property type="term" value="F:DNA binding"/>
    <property type="evidence" value="ECO:0007669"/>
    <property type="project" value="UniProtKB-KW"/>
</dbReference>
<keyword evidence="3" id="KW-0804">Transcription</keyword>
<evidence type="ECO:0000313" key="6">
    <source>
        <dbReference type="Proteomes" id="UP000223071"/>
    </source>
</evidence>
<dbReference type="PANTHER" id="PTHR33204">
    <property type="entry name" value="TRANSCRIPTIONAL REGULATOR, MARR FAMILY"/>
    <property type="match status" value="1"/>
</dbReference>
<dbReference type="Pfam" id="PF01638">
    <property type="entry name" value="HxlR"/>
    <property type="match status" value="1"/>
</dbReference>
<dbReference type="PANTHER" id="PTHR33204:SF29">
    <property type="entry name" value="TRANSCRIPTIONAL REGULATOR"/>
    <property type="match status" value="1"/>
</dbReference>
<dbReference type="InterPro" id="IPR000835">
    <property type="entry name" value="HTH_MarR-typ"/>
</dbReference>
<accession>A0A2A9HET0</accession>
<comment type="caution">
    <text evidence="5">The sequence shown here is derived from an EMBL/GenBank/DDBJ whole genome shotgun (WGS) entry which is preliminary data.</text>
</comment>
<sequence>MLSLLPAIRFFHHRWSVPTVARLYRDGPQRVAQLQQAFNAARDTLAETLRRLEEAGVIQREPAPRSARCSLTPAGVAVGAACVEAVEAVLAMDLVDLALRKWPMLVLVAVGRGATRFNQLRAELPGITPRALTLALKDLQAAGLVQRTVEHTYPPSTLYDLTPRGQQLFSVMDRLCRAAEAAAP</sequence>
<evidence type="ECO:0000256" key="1">
    <source>
        <dbReference type="ARBA" id="ARBA00023015"/>
    </source>
</evidence>
<keyword evidence="2" id="KW-0238">DNA-binding</keyword>
<keyword evidence="1" id="KW-0805">Transcription regulation</keyword>
<organism evidence="5 6">
    <name type="scientific">Tepidiforma thermophila (strain KCTC 52669 / CGMCC 1.13589 / G233)</name>
    <dbReference type="NCBI Taxonomy" id="2761530"/>
    <lineage>
        <taxon>Bacteria</taxon>
        <taxon>Bacillati</taxon>
        <taxon>Chloroflexota</taxon>
        <taxon>Tepidiformia</taxon>
        <taxon>Tepidiformales</taxon>
        <taxon>Tepidiformaceae</taxon>
        <taxon>Tepidiforma</taxon>
    </lineage>
</organism>
<dbReference type="InterPro" id="IPR036390">
    <property type="entry name" value="WH_DNA-bd_sf"/>
</dbReference>
<dbReference type="SUPFAM" id="SSF46785">
    <property type="entry name" value="Winged helix' DNA-binding domain"/>
    <property type="match status" value="2"/>
</dbReference>
<feature type="domain" description="HTH hxlR-type" evidence="4">
    <location>
        <begin position="82"/>
        <end position="184"/>
    </location>
</feature>
<proteinExistence type="predicted"/>
<evidence type="ECO:0000259" key="4">
    <source>
        <dbReference type="PROSITE" id="PS51118"/>
    </source>
</evidence>
<dbReference type="InterPro" id="IPR002577">
    <property type="entry name" value="HTH_HxlR"/>
</dbReference>
<evidence type="ECO:0000313" key="5">
    <source>
        <dbReference type="EMBL" id="PFG74298.1"/>
    </source>
</evidence>
<evidence type="ECO:0000256" key="3">
    <source>
        <dbReference type="ARBA" id="ARBA00023163"/>
    </source>
</evidence>
<evidence type="ECO:0000256" key="2">
    <source>
        <dbReference type="ARBA" id="ARBA00023125"/>
    </source>
</evidence>
<gene>
    <name evidence="5" type="ORF">A9A59_1516</name>
</gene>
<protein>
    <submittedName>
        <fullName evidence="5">HxlR family transcriptional regulator</fullName>
    </submittedName>
</protein>
<dbReference type="EMBL" id="PDJQ01000001">
    <property type="protein sequence ID" value="PFG74298.1"/>
    <property type="molecule type" value="Genomic_DNA"/>
</dbReference>
<dbReference type="PROSITE" id="PS51118">
    <property type="entry name" value="HTH_HXLR"/>
    <property type="match status" value="1"/>
</dbReference>
<dbReference type="GO" id="GO:0003700">
    <property type="term" value="F:DNA-binding transcription factor activity"/>
    <property type="evidence" value="ECO:0007669"/>
    <property type="project" value="InterPro"/>
</dbReference>
<dbReference type="AlphaFoldDB" id="A0A2A9HET0"/>
<dbReference type="Pfam" id="PF01047">
    <property type="entry name" value="MarR"/>
    <property type="match status" value="1"/>
</dbReference>
<dbReference type="Gene3D" id="1.10.10.10">
    <property type="entry name" value="Winged helix-like DNA-binding domain superfamily/Winged helix DNA-binding domain"/>
    <property type="match status" value="2"/>
</dbReference>
<dbReference type="InterPro" id="IPR036388">
    <property type="entry name" value="WH-like_DNA-bd_sf"/>
</dbReference>